<organism evidence="3">
    <name type="scientific">Harpegnathos saltator</name>
    <name type="common">Jerdon's jumping ant</name>
    <dbReference type="NCBI Taxonomy" id="610380"/>
    <lineage>
        <taxon>Eukaryota</taxon>
        <taxon>Metazoa</taxon>
        <taxon>Ecdysozoa</taxon>
        <taxon>Arthropoda</taxon>
        <taxon>Hexapoda</taxon>
        <taxon>Insecta</taxon>
        <taxon>Pterygota</taxon>
        <taxon>Neoptera</taxon>
        <taxon>Endopterygota</taxon>
        <taxon>Hymenoptera</taxon>
        <taxon>Apocrita</taxon>
        <taxon>Aculeata</taxon>
        <taxon>Formicoidea</taxon>
        <taxon>Formicidae</taxon>
        <taxon>Ponerinae</taxon>
        <taxon>Ponerini</taxon>
        <taxon>Harpegnathos</taxon>
    </lineage>
</organism>
<dbReference type="InParanoid" id="E2BLE7"/>
<evidence type="ECO:0000313" key="3">
    <source>
        <dbReference type="Proteomes" id="UP000008237"/>
    </source>
</evidence>
<dbReference type="OrthoDB" id="8185860at2759"/>
<protein>
    <submittedName>
        <fullName evidence="2">Uncharacterized protein</fullName>
    </submittedName>
</protein>
<reference evidence="2 3" key="1">
    <citation type="journal article" date="2010" name="Science">
        <title>Genomic comparison of the ants Camponotus floridanus and Harpegnathos saltator.</title>
        <authorList>
            <person name="Bonasio R."/>
            <person name="Zhang G."/>
            <person name="Ye C."/>
            <person name="Mutti N.S."/>
            <person name="Fang X."/>
            <person name="Qin N."/>
            <person name="Donahue G."/>
            <person name="Yang P."/>
            <person name="Li Q."/>
            <person name="Li C."/>
            <person name="Zhang P."/>
            <person name="Huang Z."/>
            <person name="Berger S.L."/>
            <person name="Reinberg D."/>
            <person name="Wang J."/>
            <person name="Liebig J."/>
        </authorList>
    </citation>
    <scope>NUCLEOTIDE SEQUENCE [LARGE SCALE GENOMIC DNA]</scope>
    <source>
        <strain evidence="2 3">R22 G/1</strain>
    </source>
</reference>
<evidence type="ECO:0000256" key="1">
    <source>
        <dbReference type="SAM" id="Phobius"/>
    </source>
</evidence>
<feature type="transmembrane region" description="Helical" evidence="1">
    <location>
        <begin position="132"/>
        <end position="152"/>
    </location>
</feature>
<accession>E2BLE7</accession>
<keyword evidence="3" id="KW-1185">Reference proteome</keyword>
<gene>
    <name evidence="2" type="ORF">EAI_15434</name>
</gene>
<feature type="transmembrane region" description="Helical" evidence="1">
    <location>
        <begin position="173"/>
        <end position="194"/>
    </location>
</feature>
<dbReference type="Proteomes" id="UP000008237">
    <property type="component" value="Unassembled WGS sequence"/>
</dbReference>
<feature type="transmembrane region" description="Helical" evidence="1">
    <location>
        <begin position="37"/>
        <end position="62"/>
    </location>
</feature>
<keyword evidence="1" id="KW-0812">Transmembrane</keyword>
<feature type="transmembrane region" description="Helical" evidence="1">
    <location>
        <begin position="69"/>
        <end position="90"/>
    </location>
</feature>
<dbReference type="EMBL" id="GL449017">
    <property type="protein sequence ID" value="EFN83499.1"/>
    <property type="molecule type" value="Genomic_DNA"/>
</dbReference>
<keyword evidence="1" id="KW-1133">Transmembrane helix</keyword>
<dbReference type="AlphaFoldDB" id="E2BLE7"/>
<sequence length="267" mass="30575">MIKAGDMNFDSVNHINVQLNKVSGNLLPMTNDSGFSVFWLTYGVVVWLFELARAIGFIFGFMAVSIEKIILDTMISIVYTTEVIFLNVQIQRHKVLMRQFILQLNNILDVGDEVMRDVVMTTMKPVMIPLNFYWLTGVVTVSIWCLMPLNLLSKKSSFYYEDYRMPVAFIKQPFSATVFVLDTLVISISSVGMYLKKVGVDIYMVNVVLLMTVQYRYITTKLALIFRKGASWDEGNDTAAGNYSSRVNMSVEKELKMLCRYYNTVVQ</sequence>
<evidence type="ECO:0000313" key="2">
    <source>
        <dbReference type="EMBL" id="EFN83499.1"/>
    </source>
</evidence>
<name>E2BLE7_HARSA</name>
<proteinExistence type="predicted"/>
<keyword evidence="1" id="KW-0472">Membrane</keyword>